<dbReference type="RefSeq" id="WP_177267733.1">
    <property type="nucleotide sequence ID" value="NZ_JACRTA010000001.1"/>
</dbReference>
<gene>
    <name evidence="1" type="ORF">H8692_02855</name>
</gene>
<comment type="caution">
    <text evidence="1">The sequence shown here is derived from an EMBL/GenBank/DDBJ whole genome shotgun (WGS) entry which is preliminary data.</text>
</comment>
<keyword evidence="2" id="KW-1185">Reference proteome</keyword>
<dbReference type="EMBL" id="JACRTA010000001">
    <property type="protein sequence ID" value="MBC8567703.1"/>
    <property type="molecule type" value="Genomic_DNA"/>
</dbReference>
<accession>A0A926E5U1</accession>
<evidence type="ECO:0000313" key="1">
    <source>
        <dbReference type="EMBL" id="MBC8567703.1"/>
    </source>
</evidence>
<name>A0A926E5U1_9FIRM</name>
<dbReference type="InterPro" id="IPR038690">
    <property type="entry name" value="NusG_2_sf"/>
</dbReference>
<reference evidence="1" key="1">
    <citation type="submission" date="2020-08" db="EMBL/GenBank/DDBJ databases">
        <title>Genome public.</title>
        <authorList>
            <person name="Liu C."/>
            <person name="Sun Q."/>
        </authorList>
    </citation>
    <scope>NUCLEOTIDE SEQUENCE</scope>
    <source>
        <strain evidence="1">NSJ-24</strain>
    </source>
</reference>
<dbReference type="Gene3D" id="2.60.320.10">
    <property type="entry name" value="N-utilization substance G protein NusG, insert domain"/>
    <property type="match status" value="1"/>
</dbReference>
<dbReference type="Pfam" id="PF07009">
    <property type="entry name" value="NusG_II"/>
    <property type="match status" value="1"/>
</dbReference>
<dbReference type="Proteomes" id="UP000610862">
    <property type="component" value="Unassembled WGS sequence"/>
</dbReference>
<evidence type="ECO:0000313" key="2">
    <source>
        <dbReference type="Proteomes" id="UP000610862"/>
    </source>
</evidence>
<sequence length="120" mass="13021">MFKKADIILAATLIAAGLAISYIFSFGQSAGNTLEISCDGEIFGSYSLEKDREITINCGEHINKVIINKGTVSMSFSDCPGQDCIQQEAISHTGETIVCLPNRILLEISGNTRQYDTIAR</sequence>
<protein>
    <submittedName>
        <fullName evidence="1">NusG domain II-containing protein</fullName>
    </submittedName>
</protein>
<proteinExistence type="predicted"/>
<organism evidence="1 2">
    <name type="scientific">Lentihominibacter hominis</name>
    <dbReference type="NCBI Taxonomy" id="2763645"/>
    <lineage>
        <taxon>Bacteria</taxon>
        <taxon>Bacillati</taxon>
        <taxon>Bacillota</taxon>
        <taxon>Clostridia</taxon>
        <taxon>Peptostreptococcales</taxon>
        <taxon>Anaerovoracaceae</taxon>
        <taxon>Lentihominibacter</taxon>
    </lineage>
</organism>
<dbReference type="AlphaFoldDB" id="A0A926E5U1"/>